<comment type="caution">
    <text evidence="1">The sequence shown here is derived from an EMBL/GenBank/DDBJ whole genome shotgun (WGS) entry which is preliminary data.</text>
</comment>
<accession>A0ACC2EB32</accession>
<dbReference type="EMBL" id="CM055094">
    <property type="protein sequence ID" value="KAJ7563715.1"/>
    <property type="molecule type" value="Genomic_DNA"/>
</dbReference>
<proteinExistence type="predicted"/>
<dbReference type="Proteomes" id="UP001162992">
    <property type="component" value="Chromosome 3"/>
</dbReference>
<organism evidence="1 2">
    <name type="scientific">Diphasiastrum complanatum</name>
    <name type="common">Issler's clubmoss</name>
    <name type="synonym">Lycopodium complanatum</name>
    <dbReference type="NCBI Taxonomy" id="34168"/>
    <lineage>
        <taxon>Eukaryota</taxon>
        <taxon>Viridiplantae</taxon>
        <taxon>Streptophyta</taxon>
        <taxon>Embryophyta</taxon>
        <taxon>Tracheophyta</taxon>
        <taxon>Lycopodiopsida</taxon>
        <taxon>Lycopodiales</taxon>
        <taxon>Lycopodiaceae</taxon>
        <taxon>Lycopodioideae</taxon>
        <taxon>Diphasiastrum</taxon>
    </lineage>
</organism>
<evidence type="ECO:0000313" key="1">
    <source>
        <dbReference type="EMBL" id="KAJ7563715.1"/>
    </source>
</evidence>
<keyword evidence="2" id="KW-1185">Reference proteome</keyword>
<evidence type="ECO:0000313" key="2">
    <source>
        <dbReference type="Proteomes" id="UP001162992"/>
    </source>
</evidence>
<name>A0ACC2EB32_DIPCM</name>
<reference evidence="2" key="1">
    <citation type="journal article" date="2024" name="Proc. Natl. Acad. Sci. U.S.A.">
        <title>Extraordinary preservation of gene collinearity over three hundred million years revealed in homosporous lycophytes.</title>
        <authorList>
            <person name="Li C."/>
            <person name="Wickell D."/>
            <person name="Kuo L.Y."/>
            <person name="Chen X."/>
            <person name="Nie B."/>
            <person name="Liao X."/>
            <person name="Peng D."/>
            <person name="Ji J."/>
            <person name="Jenkins J."/>
            <person name="Williams M."/>
            <person name="Shu S."/>
            <person name="Plott C."/>
            <person name="Barry K."/>
            <person name="Rajasekar S."/>
            <person name="Grimwood J."/>
            <person name="Han X."/>
            <person name="Sun S."/>
            <person name="Hou Z."/>
            <person name="He W."/>
            <person name="Dai G."/>
            <person name="Sun C."/>
            <person name="Schmutz J."/>
            <person name="Leebens-Mack J.H."/>
            <person name="Li F.W."/>
            <person name="Wang L."/>
        </authorList>
    </citation>
    <scope>NUCLEOTIDE SEQUENCE [LARGE SCALE GENOMIC DNA]</scope>
    <source>
        <strain evidence="2">cv. PW_Plant_1</strain>
    </source>
</reference>
<gene>
    <name evidence="1" type="ORF">O6H91_03G122700</name>
</gene>
<protein>
    <submittedName>
        <fullName evidence="1">Uncharacterized protein</fullName>
    </submittedName>
</protein>
<sequence>MDPSKPPSYDEATKQSKTQHSQDYAPYPHIFVDHSPSAPPVSDWGATVIGSPSNPSLHPDNQQAALKISGHHPDESSSGDEGAKVDQKNYDASGSENRTPTQSGVHASENSAPDVQSAPSSGNTAAGKKPLDNILENLNKWGKKAEDVAGNVWSHLKTGPSMTDTAWGRLNQGAKVLREGGLEKVFKQSFDTTSNEQLRKSYACYLSTSTGPVVGTLYISTAKFAFCSDRPLQHSSSSDQKASIYYKVIIPLDKVKAVNPSANKEKAAEKYIQIMTFDDHEFWFMGFVNYEKGLKNLQDAVSLAPSA</sequence>